<dbReference type="OrthoDB" id="166269at2"/>
<protein>
    <submittedName>
        <fullName evidence="1">Uncharacterized protein</fullName>
    </submittedName>
</protein>
<comment type="caution">
    <text evidence="1">The sequence shown here is derived from an EMBL/GenBank/DDBJ whole genome shotgun (WGS) entry which is preliminary data.</text>
</comment>
<dbReference type="EMBL" id="NQWI01000163">
    <property type="protein sequence ID" value="PDW00925.1"/>
    <property type="molecule type" value="Genomic_DNA"/>
</dbReference>
<dbReference type="RefSeq" id="WP_097645862.1">
    <property type="nucleotide sequence ID" value="NZ_NQWI01000163.1"/>
</dbReference>
<keyword evidence="2" id="KW-1185">Reference proteome</keyword>
<reference evidence="2" key="1">
    <citation type="submission" date="2017-08" db="EMBL/GenBank/DDBJ databases">
        <authorList>
            <person name="Grouzdev D.S."/>
            <person name="Gaisin V.A."/>
            <person name="Rysina M.S."/>
            <person name="Gorlenko V.M."/>
        </authorList>
    </citation>
    <scope>NUCLEOTIDE SEQUENCE [LARGE SCALE GENOMIC DNA]</scope>
    <source>
        <strain evidence="2">Kir15-3F</strain>
    </source>
</reference>
<organism evidence="1 2">
    <name type="scientific">Candidatus Viridilinea mediisalina</name>
    <dbReference type="NCBI Taxonomy" id="2024553"/>
    <lineage>
        <taxon>Bacteria</taxon>
        <taxon>Bacillati</taxon>
        <taxon>Chloroflexota</taxon>
        <taxon>Chloroflexia</taxon>
        <taxon>Chloroflexales</taxon>
        <taxon>Chloroflexineae</taxon>
        <taxon>Oscillochloridaceae</taxon>
        <taxon>Candidatus Viridilinea</taxon>
    </lineage>
</organism>
<dbReference type="Proteomes" id="UP000220527">
    <property type="component" value="Unassembled WGS sequence"/>
</dbReference>
<evidence type="ECO:0000313" key="1">
    <source>
        <dbReference type="EMBL" id="PDW00925.1"/>
    </source>
</evidence>
<accession>A0A2A6REG5</accession>
<name>A0A2A6REG5_9CHLR</name>
<dbReference type="AlphaFoldDB" id="A0A2A6REG5"/>
<evidence type="ECO:0000313" key="2">
    <source>
        <dbReference type="Proteomes" id="UP000220527"/>
    </source>
</evidence>
<proteinExistence type="predicted"/>
<gene>
    <name evidence="1" type="ORF">CJ255_20055</name>
</gene>
<sequence length="80" mass="9365">MPTITLTNDQVVELIRQLPPTQKHLVLLTLAEEAHTHHHENMVYAEQQLRMRAAERGVVWDELDDDAREAFVDDLIHEDR</sequence>